<organism evidence="2 3">
    <name type="scientific">Ogataea philodendri</name>
    <dbReference type="NCBI Taxonomy" id="1378263"/>
    <lineage>
        <taxon>Eukaryota</taxon>
        <taxon>Fungi</taxon>
        <taxon>Dikarya</taxon>
        <taxon>Ascomycota</taxon>
        <taxon>Saccharomycotina</taxon>
        <taxon>Pichiomycetes</taxon>
        <taxon>Pichiales</taxon>
        <taxon>Pichiaceae</taxon>
        <taxon>Ogataea</taxon>
    </lineage>
</organism>
<dbReference type="AlphaFoldDB" id="A0A9P8T3M2"/>
<dbReference type="GeneID" id="70236824"/>
<evidence type="ECO:0000313" key="2">
    <source>
        <dbReference type="EMBL" id="KAH3664145.1"/>
    </source>
</evidence>
<keyword evidence="3" id="KW-1185">Reference proteome</keyword>
<name>A0A9P8T3M2_9ASCO</name>
<feature type="region of interest" description="Disordered" evidence="1">
    <location>
        <begin position="242"/>
        <end position="271"/>
    </location>
</feature>
<comment type="caution">
    <text evidence="2">The sequence shown here is derived from an EMBL/GenBank/DDBJ whole genome shotgun (WGS) entry which is preliminary data.</text>
</comment>
<proteinExistence type="predicted"/>
<feature type="compositionally biased region" description="Polar residues" evidence="1">
    <location>
        <begin position="259"/>
        <end position="271"/>
    </location>
</feature>
<dbReference type="Proteomes" id="UP000769157">
    <property type="component" value="Unassembled WGS sequence"/>
</dbReference>
<reference evidence="2" key="2">
    <citation type="submission" date="2021-01" db="EMBL/GenBank/DDBJ databases">
        <authorList>
            <person name="Schikora-Tamarit M.A."/>
        </authorList>
    </citation>
    <scope>NUCLEOTIDE SEQUENCE</scope>
    <source>
        <strain evidence="2">CBS6075</strain>
    </source>
</reference>
<evidence type="ECO:0000313" key="3">
    <source>
        <dbReference type="Proteomes" id="UP000769157"/>
    </source>
</evidence>
<dbReference type="OrthoDB" id="10650330at2759"/>
<reference evidence="2" key="1">
    <citation type="journal article" date="2021" name="Open Biol.">
        <title>Shared evolutionary footprints suggest mitochondrial oxidative damage underlies multiple complex I losses in fungi.</title>
        <authorList>
            <person name="Schikora-Tamarit M.A."/>
            <person name="Marcet-Houben M."/>
            <person name="Nosek J."/>
            <person name="Gabaldon T."/>
        </authorList>
    </citation>
    <scope>NUCLEOTIDE SEQUENCE</scope>
    <source>
        <strain evidence="2">CBS6075</strain>
    </source>
</reference>
<sequence>MLKCLTTSLNVERASSLATRVLRRGLREVLGFVETLGRLRNVQSWVLVEESKWNQRDLVSFHRHNWEVLHSRNVCESKSGPNNRVVVSNVFSALSPDSQTSVCLRLVGEFTSSVKFIVLVFGNPQLLGSELGSLIIVRLFSSEKHLSSRHHDLVSNWLLGDRVDLVLVDDLVRSVSEWRLLNVTWLVNNGSLSDETNVVWVELWILLHSHHIVKDNGILVSVHSRVDSERKHVLMVRSQNSWSHVGTPWNSDVPVQRHGGQNTSGSNVDSDLSSLVENDVHHVLVVSNGSNGLNNKLSSSGDDRDSSSVVGVLVQQSTVLLVQTHSVWNQDGLTSSVNSSAVHVFDDTQTVATKRQTVTSGTKSSITQVECLFSVEWSSWVSVRDSHFTQGQSVNDRSSLEVDVVDSKSLSAVRNDSELPSLPLDLLAVHLERWAFWLLDDKRLERLDGLTVQVWVVLDKWELGPWLSIVDTCLINTRWQVVHSDKLFSQALENRREFQWQRIMVRFGVVSVGQVHVTLDQQSIFHTISSVHPRVANNLDVGRKLQFCNFSLDNRVRGCELLDLFNVLSNQRTLNALWLLLVGDDVAVGHVDQSLVKLESEVVVHISDSWNTRQRFSGLFSFKVLEHVLLWRVQSVDLDEVRLLRALCGILDELGCQLDLFVRNWVERMNHFGIFKHFCWDSVLQHESDLDESGHHREVLCSWNMGESKSSPDDRVGISHVFLSVGPFFQTGVDVRLVGELSSCVQLVVLVLGDPELLGSKVCSLGVERVVISKKHLSGRHQNLVANRSLGGLIDNVLVDDLVGSVGEWRLLDVTWLVNNGSLGEESNVVWVKVRTGRHSFNIVVNNGVVVAVDGRVDSERQQVLVVGGHDKRTNICTPIHSLVFLDWHGGQNTGSSHVNSDLTGLVKDNVEQILVVSDGSNGLNNKLSSSSSHGTSGSVVHVLVQQATVLLVQADSAWDQARLTFRVGDSTVKVLDDSQTVATELQGVSGGTESSVTKIESLLSVVRSSWVSVRNSHLRQGQSVDNGSSLEVDVVDSKSLSAVWNHGEFPSLPGDLVTINVERRTFWLLDNQRLQRSQGLAVQVWVILDQRKVGPWLGVLQRCGIGSSWKIVHSDKLVSERFKHRRELKRQRVVVGLWVVGVGQVHVALNQQSVLIVVVGSVNPRVANNLDVWGQV</sequence>
<dbReference type="EMBL" id="JAEUBE010000352">
    <property type="protein sequence ID" value="KAH3664145.1"/>
    <property type="molecule type" value="Genomic_DNA"/>
</dbReference>
<gene>
    <name evidence="2" type="ORF">OGAPHI_004859</name>
</gene>
<evidence type="ECO:0000256" key="1">
    <source>
        <dbReference type="SAM" id="MobiDB-lite"/>
    </source>
</evidence>
<protein>
    <submittedName>
        <fullName evidence="2">Uncharacterized protein</fullName>
    </submittedName>
</protein>
<dbReference type="RefSeq" id="XP_046060425.1">
    <property type="nucleotide sequence ID" value="XM_046205983.1"/>
</dbReference>
<accession>A0A9P8T3M2</accession>